<accession>A0ABQ3I417</accession>
<dbReference type="EMBL" id="BNAG01000001">
    <property type="protein sequence ID" value="GHE52103.1"/>
    <property type="molecule type" value="Genomic_DNA"/>
</dbReference>
<dbReference type="Pfam" id="PF20113">
    <property type="entry name" value="DUF6503"/>
    <property type="match status" value="1"/>
</dbReference>
<comment type="caution">
    <text evidence="1">The sequence shown here is derived from an EMBL/GenBank/DDBJ whole genome shotgun (WGS) entry which is preliminary data.</text>
</comment>
<keyword evidence="2" id="KW-1185">Reference proteome</keyword>
<dbReference type="Proteomes" id="UP000658258">
    <property type="component" value="Unassembled WGS sequence"/>
</dbReference>
<evidence type="ECO:0000313" key="2">
    <source>
        <dbReference type="Proteomes" id="UP000658258"/>
    </source>
</evidence>
<gene>
    <name evidence="1" type="ORF">GCM10011340_02920</name>
</gene>
<dbReference type="RefSeq" id="WP_189628410.1">
    <property type="nucleotide sequence ID" value="NZ_BNAG01000001.1"/>
</dbReference>
<evidence type="ECO:0008006" key="3">
    <source>
        <dbReference type="Google" id="ProtNLM"/>
    </source>
</evidence>
<dbReference type="InterPro" id="IPR045444">
    <property type="entry name" value="DUF6503"/>
</dbReference>
<reference evidence="2" key="1">
    <citation type="journal article" date="2019" name="Int. J. Syst. Evol. Microbiol.">
        <title>The Global Catalogue of Microorganisms (GCM) 10K type strain sequencing project: providing services to taxonomists for standard genome sequencing and annotation.</title>
        <authorList>
            <consortium name="The Broad Institute Genomics Platform"/>
            <consortium name="The Broad Institute Genome Sequencing Center for Infectious Disease"/>
            <person name="Wu L."/>
            <person name="Ma J."/>
        </authorList>
    </citation>
    <scope>NUCLEOTIDE SEQUENCE [LARGE SCALE GENOMIC DNA]</scope>
    <source>
        <strain evidence="2">CGMCC 1.15111</strain>
    </source>
</reference>
<evidence type="ECO:0000313" key="1">
    <source>
        <dbReference type="EMBL" id="GHE52103.1"/>
    </source>
</evidence>
<proteinExistence type="predicted"/>
<protein>
    <recommendedName>
        <fullName evidence="3">Outer membrane lipoprotein-sorting protein</fullName>
    </recommendedName>
</protein>
<name>A0ABQ3I417_9BACT</name>
<organism evidence="1 2">
    <name type="scientific">Roseivirga thermotolerans</name>
    <dbReference type="NCBI Taxonomy" id="1758176"/>
    <lineage>
        <taxon>Bacteria</taxon>
        <taxon>Pseudomonadati</taxon>
        <taxon>Bacteroidota</taxon>
        <taxon>Cytophagia</taxon>
        <taxon>Cytophagales</taxon>
        <taxon>Roseivirgaceae</taxon>
        <taxon>Roseivirga</taxon>
    </lineage>
</organism>
<sequence length="241" mass="27958">MRIIVGILLLLSVGVVRAQEISGEELLKRAIQFHDPGNRWSTASVKLIIDMQAPNRPVRRSEVSINNSKGSFHLRMLQRGQLLEWMVDARDSTDFRVDFLPPADSLQADSLSLTPERARRWRNYYSYLYGLPMKLKDPGTRIDPTVLRTQFAGLETLQLKVSYDAQVGKDTWYFYFKPETYEMVGYRFYHNETANDGEYIVLEGMEIKNGLRIPKNRTWYTNADHTLLGTDYLVDLKVNEK</sequence>